<gene>
    <name evidence="2" type="ORF">NBG4_210031</name>
</gene>
<dbReference type="EMBL" id="OUUY01000066">
    <property type="protein sequence ID" value="SPQ00356.1"/>
    <property type="molecule type" value="Genomic_DNA"/>
</dbReference>
<evidence type="ECO:0000313" key="2">
    <source>
        <dbReference type="EMBL" id="SPQ00356.1"/>
    </source>
</evidence>
<dbReference type="AlphaFoldDB" id="A0A2U3QG12"/>
<proteinExistence type="predicted"/>
<name>A0A2U3QG12_9BACT</name>
<keyword evidence="3" id="KW-1185">Reference proteome</keyword>
<protein>
    <submittedName>
        <fullName evidence="2">Uncharacterized protein</fullName>
    </submittedName>
</protein>
<feature type="transmembrane region" description="Helical" evidence="1">
    <location>
        <begin position="6"/>
        <end position="31"/>
    </location>
</feature>
<keyword evidence="1" id="KW-0812">Transmembrane</keyword>
<evidence type="ECO:0000313" key="3">
    <source>
        <dbReference type="Proteomes" id="UP000245125"/>
    </source>
</evidence>
<dbReference type="Proteomes" id="UP000245125">
    <property type="component" value="Unassembled WGS sequence"/>
</dbReference>
<evidence type="ECO:0000256" key="1">
    <source>
        <dbReference type="SAM" id="Phobius"/>
    </source>
</evidence>
<organism evidence="2 3">
    <name type="scientific">Candidatus Sulfobium mesophilum</name>
    <dbReference type="NCBI Taxonomy" id="2016548"/>
    <lineage>
        <taxon>Bacteria</taxon>
        <taxon>Pseudomonadati</taxon>
        <taxon>Nitrospirota</taxon>
        <taxon>Nitrospiria</taxon>
        <taxon>Nitrospirales</taxon>
        <taxon>Nitrospiraceae</taxon>
        <taxon>Candidatus Sulfobium</taxon>
    </lineage>
</organism>
<accession>A0A2U3QG12</accession>
<keyword evidence="1" id="KW-1133">Transmembrane helix</keyword>
<sequence length="54" mass="5806">MTTCAIGYLCAMRLVVAGVALGHYGIVVCLFRVVDMECGVAFLTVKTVLCSLFF</sequence>
<reference evidence="3" key="1">
    <citation type="submission" date="2018-03" db="EMBL/GenBank/DDBJ databases">
        <authorList>
            <person name="Zecchin S."/>
        </authorList>
    </citation>
    <scope>NUCLEOTIDE SEQUENCE [LARGE SCALE GENOMIC DNA]</scope>
</reference>
<keyword evidence="1" id="KW-0472">Membrane</keyword>